<dbReference type="Proteomes" id="UP000799302">
    <property type="component" value="Unassembled WGS sequence"/>
</dbReference>
<accession>A0A6A6UHS9</accession>
<dbReference type="EMBL" id="MU004233">
    <property type="protein sequence ID" value="KAF2671246.1"/>
    <property type="molecule type" value="Genomic_DNA"/>
</dbReference>
<feature type="transmembrane region" description="Helical" evidence="1">
    <location>
        <begin position="6"/>
        <end position="26"/>
    </location>
</feature>
<evidence type="ECO:0000313" key="3">
    <source>
        <dbReference type="Proteomes" id="UP000799302"/>
    </source>
</evidence>
<keyword evidence="1" id="KW-0812">Transmembrane</keyword>
<organism evidence="2 3">
    <name type="scientific">Microthyrium microscopicum</name>
    <dbReference type="NCBI Taxonomy" id="703497"/>
    <lineage>
        <taxon>Eukaryota</taxon>
        <taxon>Fungi</taxon>
        <taxon>Dikarya</taxon>
        <taxon>Ascomycota</taxon>
        <taxon>Pezizomycotina</taxon>
        <taxon>Dothideomycetes</taxon>
        <taxon>Dothideomycetes incertae sedis</taxon>
        <taxon>Microthyriales</taxon>
        <taxon>Microthyriaceae</taxon>
        <taxon>Microthyrium</taxon>
    </lineage>
</organism>
<feature type="transmembrane region" description="Helical" evidence="1">
    <location>
        <begin position="121"/>
        <end position="140"/>
    </location>
</feature>
<protein>
    <submittedName>
        <fullName evidence="2">Uncharacterized protein</fullName>
    </submittedName>
</protein>
<evidence type="ECO:0000256" key="1">
    <source>
        <dbReference type="SAM" id="Phobius"/>
    </source>
</evidence>
<name>A0A6A6UHS9_9PEZI</name>
<keyword evidence="1" id="KW-0472">Membrane</keyword>
<keyword evidence="3" id="KW-1185">Reference proteome</keyword>
<proteinExistence type="predicted"/>
<keyword evidence="1" id="KW-1133">Transmembrane helix</keyword>
<gene>
    <name evidence="2" type="ORF">BT63DRAFT_211194</name>
</gene>
<dbReference type="AlphaFoldDB" id="A0A6A6UHS9"/>
<sequence length="384" mass="43123">MSKSASFINPLFFLIYPVYICTTARYGEYNHKQIFQDQLSSYWPAFPDKDLQHRLRITARMTLEIELSLLLQHDSQGGKNPLEIIHHGGPVLRSGVTNRILVHMGSSPLAHRARMEEAMKFATSFLGVVAGIMVIGHAGIVPNEPVYLDNPGCTILQDYFSRNSGEEILLFDQGFAGWQAFLGDFKRLLDIVGSLDIEFVLLKMPGDLDYHEDDVPAMLNLPQYGCTHSLFIHPSNSTIYPPMTDWDLLKGKRLGDAELHARFANLQMLISSYAAAHQLEISDKINGDLALRMLKNEVIGMEKMRYAQRINGPSGSSVANRIFYYDHALLQHSHTAEEVIEDLRRAHAEQPNIDVDDLINAFGQLTTQVDPTEDLLAALAALEF</sequence>
<evidence type="ECO:0000313" key="2">
    <source>
        <dbReference type="EMBL" id="KAF2671246.1"/>
    </source>
</evidence>
<reference evidence="2" key="1">
    <citation type="journal article" date="2020" name="Stud. Mycol.">
        <title>101 Dothideomycetes genomes: a test case for predicting lifestyles and emergence of pathogens.</title>
        <authorList>
            <person name="Haridas S."/>
            <person name="Albert R."/>
            <person name="Binder M."/>
            <person name="Bloem J."/>
            <person name="Labutti K."/>
            <person name="Salamov A."/>
            <person name="Andreopoulos B."/>
            <person name="Baker S."/>
            <person name="Barry K."/>
            <person name="Bills G."/>
            <person name="Bluhm B."/>
            <person name="Cannon C."/>
            <person name="Castanera R."/>
            <person name="Culley D."/>
            <person name="Daum C."/>
            <person name="Ezra D."/>
            <person name="Gonzalez J."/>
            <person name="Henrissat B."/>
            <person name="Kuo A."/>
            <person name="Liang C."/>
            <person name="Lipzen A."/>
            <person name="Lutzoni F."/>
            <person name="Magnuson J."/>
            <person name="Mondo S."/>
            <person name="Nolan M."/>
            <person name="Ohm R."/>
            <person name="Pangilinan J."/>
            <person name="Park H.-J."/>
            <person name="Ramirez L."/>
            <person name="Alfaro M."/>
            <person name="Sun H."/>
            <person name="Tritt A."/>
            <person name="Yoshinaga Y."/>
            <person name="Zwiers L.-H."/>
            <person name="Turgeon B."/>
            <person name="Goodwin S."/>
            <person name="Spatafora J."/>
            <person name="Crous P."/>
            <person name="Grigoriev I."/>
        </authorList>
    </citation>
    <scope>NUCLEOTIDE SEQUENCE</scope>
    <source>
        <strain evidence="2">CBS 115976</strain>
    </source>
</reference>